<dbReference type="Proteomes" id="UP001302602">
    <property type="component" value="Unassembled WGS sequence"/>
</dbReference>
<dbReference type="PANTHER" id="PTHR18895">
    <property type="entry name" value="HEMK METHYLTRANSFERASE"/>
    <property type="match status" value="1"/>
</dbReference>
<dbReference type="RefSeq" id="XP_062651271.1">
    <property type="nucleotide sequence ID" value="XM_062792161.1"/>
</dbReference>
<organism evidence="2 3">
    <name type="scientific">Parathielavia appendiculata</name>
    <dbReference type="NCBI Taxonomy" id="2587402"/>
    <lineage>
        <taxon>Eukaryota</taxon>
        <taxon>Fungi</taxon>
        <taxon>Dikarya</taxon>
        <taxon>Ascomycota</taxon>
        <taxon>Pezizomycotina</taxon>
        <taxon>Sordariomycetes</taxon>
        <taxon>Sordariomycetidae</taxon>
        <taxon>Sordariales</taxon>
        <taxon>Chaetomiaceae</taxon>
        <taxon>Parathielavia</taxon>
    </lineage>
</organism>
<dbReference type="AlphaFoldDB" id="A0AAN6U6T9"/>
<name>A0AAN6U6T9_9PEZI</name>
<keyword evidence="2" id="KW-0808">Transferase</keyword>
<keyword evidence="3" id="KW-1185">Reference proteome</keyword>
<proteinExistence type="predicted"/>
<protein>
    <submittedName>
        <fullName evidence="2">S-adenosyl-L-methionine-dependent methyltransferase</fullName>
    </submittedName>
</protein>
<dbReference type="GO" id="GO:0008168">
    <property type="term" value="F:methyltransferase activity"/>
    <property type="evidence" value="ECO:0007669"/>
    <property type="project" value="UniProtKB-KW"/>
</dbReference>
<reference evidence="2" key="2">
    <citation type="submission" date="2023-05" db="EMBL/GenBank/DDBJ databases">
        <authorList>
            <consortium name="Lawrence Berkeley National Laboratory"/>
            <person name="Steindorff A."/>
            <person name="Hensen N."/>
            <person name="Bonometti L."/>
            <person name="Westerberg I."/>
            <person name="Brannstrom I.O."/>
            <person name="Guillou S."/>
            <person name="Cros-Aarteil S."/>
            <person name="Calhoun S."/>
            <person name="Haridas S."/>
            <person name="Kuo A."/>
            <person name="Mondo S."/>
            <person name="Pangilinan J."/>
            <person name="Riley R."/>
            <person name="Labutti K."/>
            <person name="Andreopoulos B."/>
            <person name="Lipzen A."/>
            <person name="Chen C."/>
            <person name="Yanf M."/>
            <person name="Daum C."/>
            <person name="Ng V."/>
            <person name="Clum A."/>
            <person name="Ohm R."/>
            <person name="Martin F."/>
            <person name="Silar P."/>
            <person name="Natvig D."/>
            <person name="Lalanne C."/>
            <person name="Gautier V."/>
            <person name="Ament-Velasquez S.L."/>
            <person name="Kruys A."/>
            <person name="Hutchinson M.I."/>
            <person name="Powell A.J."/>
            <person name="Barry K."/>
            <person name="Miller A.N."/>
            <person name="Grigoriev I.V."/>
            <person name="Debuchy R."/>
            <person name="Gladieux P."/>
            <person name="Thoren M.H."/>
            <person name="Johannesson H."/>
        </authorList>
    </citation>
    <scope>NUCLEOTIDE SEQUENCE</scope>
    <source>
        <strain evidence="2">CBS 731.68</strain>
    </source>
</reference>
<dbReference type="GO" id="GO:0005739">
    <property type="term" value="C:mitochondrion"/>
    <property type="evidence" value="ECO:0007669"/>
    <property type="project" value="TreeGrafter"/>
</dbReference>
<dbReference type="SUPFAM" id="SSF53335">
    <property type="entry name" value="S-adenosyl-L-methionine-dependent methyltransferases"/>
    <property type="match status" value="1"/>
</dbReference>
<sequence length="393" mass="43946">MPRLRPSLFWRARREISPMAAKLLPACRDLESAANELRWIREYVRDTKSPIPDELRVWQLAEKRGRGIPLQYVLGTQPFGDIEIKCRPGVLIPRPETEAYTLHLASLLSQSSPPPTSLSILDLCTGTGCIPLLLLHSLLIPLRAPTPIFLHGVDISPAAIRLARANLTHNTPALNRFPHASSSSCPYNLTFSQFDIFSPSLITHLQHFLNPQIHTPTPTGTGTGTQDQNTEPPTKIPDLLVSNPPYISPRDFNSATARAVRNHEPRLALVPQQQEGLSPIHRYRHDRYNCRPEDVFYARILEIASVLKPKRVLVEVGGWEQALRVVRLVLENSTAATSRNNDGGHKSQEEYNLVEVWRDEPSAGDKGERVEVAGREVVVQGEGRGRAVYLSRV</sequence>
<dbReference type="InterPro" id="IPR029063">
    <property type="entry name" value="SAM-dependent_MTases_sf"/>
</dbReference>
<dbReference type="InterPro" id="IPR002052">
    <property type="entry name" value="DNA_methylase_N6_adenine_CS"/>
</dbReference>
<dbReference type="EMBL" id="MU853224">
    <property type="protein sequence ID" value="KAK4127500.1"/>
    <property type="molecule type" value="Genomic_DNA"/>
</dbReference>
<dbReference type="GeneID" id="87828930"/>
<accession>A0AAN6U6T9</accession>
<evidence type="ECO:0000313" key="3">
    <source>
        <dbReference type="Proteomes" id="UP001302602"/>
    </source>
</evidence>
<dbReference type="InterPro" id="IPR050320">
    <property type="entry name" value="N5-glutamine_MTase"/>
</dbReference>
<keyword evidence="2" id="KW-0489">Methyltransferase</keyword>
<feature type="region of interest" description="Disordered" evidence="1">
    <location>
        <begin position="212"/>
        <end position="235"/>
    </location>
</feature>
<evidence type="ECO:0000313" key="2">
    <source>
        <dbReference type="EMBL" id="KAK4127500.1"/>
    </source>
</evidence>
<dbReference type="PROSITE" id="PS00092">
    <property type="entry name" value="N6_MTASE"/>
    <property type="match status" value="1"/>
</dbReference>
<dbReference type="Gene3D" id="3.40.50.150">
    <property type="entry name" value="Vaccinia Virus protein VP39"/>
    <property type="match status" value="1"/>
</dbReference>
<dbReference type="PANTHER" id="PTHR18895:SF74">
    <property type="entry name" value="MTRF1L RELEASE FACTOR GLUTAMINE METHYLTRANSFERASE"/>
    <property type="match status" value="1"/>
</dbReference>
<comment type="caution">
    <text evidence="2">The sequence shown here is derived from an EMBL/GenBank/DDBJ whole genome shotgun (WGS) entry which is preliminary data.</text>
</comment>
<reference evidence="2" key="1">
    <citation type="journal article" date="2023" name="Mol. Phylogenet. Evol.">
        <title>Genome-scale phylogeny and comparative genomics of the fungal order Sordariales.</title>
        <authorList>
            <person name="Hensen N."/>
            <person name="Bonometti L."/>
            <person name="Westerberg I."/>
            <person name="Brannstrom I.O."/>
            <person name="Guillou S."/>
            <person name="Cros-Aarteil S."/>
            <person name="Calhoun S."/>
            <person name="Haridas S."/>
            <person name="Kuo A."/>
            <person name="Mondo S."/>
            <person name="Pangilinan J."/>
            <person name="Riley R."/>
            <person name="LaButti K."/>
            <person name="Andreopoulos B."/>
            <person name="Lipzen A."/>
            <person name="Chen C."/>
            <person name="Yan M."/>
            <person name="Daum C."/>
            <person name="Ng V."/>
            <person name="Clum A."/>
            <person name="Steindorff A."/>
            <person name="Ohm R.A."/>
            <person name="Martin F."/>
            <person name="Silar P."/>
            <person name="Natvig D.O."/>
            <person name="Lalanne C."/>
            <person name="Gautier V."/>
            <person name="Ament-Velasquez S.L."/>
            <person name="Kruys A."/>
            <person name="Hutchinson M.I."/>
            <person name="Powell A.J."/>
            <person name="Barry K."/>
            <person name="Miller A.N."/>
            <person name="Grigoriev I.V."/>
            <person name="Debuchy R."/>
            <person name="Gladieux P."/>
            <person name="Hiltunen Thoren M."/>
            <person name="Johannesson H."/>
        </authorList>
    </citation>
    <scope>NUCLEOTIDE SEQUENCE</scope>
    <source>
        <strain evidence="2">CBS 731.68</strain>
    </source>
</reference>
<gene>
    <name evidence="2" type="ORF">N657DRAFT_641501</name>
</gene>
<dbReference type="GO" id="GO:0032259">
    <property type="term" value="P:methylation"/>
    <property type="evidence" value="ECO:0007669"/>
    <property type="project" value="UniProtKB-KW"/>
</dbReference>
<evidence type="ECO:0000256" key="1">
    <source>
        <dbReference type="SAM" id="MobiDB-lite"/>
    </source>
</evidence>
<dbReference type="GO" id="GO:0003676">
    <property type="term" value="F:nucleic acid binding"/>
    <property type="evidence" value="ECO:0007669"/>
    <property type="project" value="InterPro"/>
</dbReference>